<gene>
    <name evidence="14" type="primary">pepN</name>
    <name evidence="14" type="ORF">AMOR_06800</name>
</gene>
<keyword evidence="15" id="KW-1185">Reference proteome</keyword>
<keyword evidence="3 9" id="KW-0031">Aminopeptidase</keyword>
<dbReference type="Proteomes" id="UP001162891">
    <property type="component" value="Chromosome"/>
</dbReference>
<dbReference type="PANTHER" id="PTHR11533:SF174">
    <property type="entry name" value="PUROMYCIN-SENSITIVE AMINOPEPTIDASE-RELATED"/>
    <property type="match status" value="1"/>
</dbReference>
<dbReference type="SUPFAM" id="SSF63737">
    <property type="entry name" value="Leukotriene A4 hydrolase N-terminal domain"/>
    <property type="match status" value="1"/>
</dbReference>
<evidence type="ECO:0000256" key="2">
    <source>
        <dbReference type="ARBA" id="ARBA00010136"/>
    </source>
</evidence>
<dbReference type="GO" id="GO:0004177">
    <property type="term" value="F:aminopeptidase activity"/>
    <property type="evidence" value="ECO:0007669"/>
    <property type="project" value="UniProtKB-KW"/>
</dbReference>
<dbReference type="Pfam" id="PF17900">
    <property type="entry name" value="Peptidase_M1_N"/>
    <property type="match status" value="1"/>
</dbReference>
<evidence type="ECO:0000259" key="13">
    <source>
        <dbReference type="Pfam" id="PF17900"/>
    </source>
</evidence>
<evidence type="ECO:0000256" key="1">
    <source>
        <dbReference type="ARBA" id="ARBA00000098"/>
    </source>
</evidence>
<comment type="catalytic activity">
    <reaction evidence="1">
        <text>Release of an N-terminal amino acid, Xaa-|-Yaa- from a peptide, amide or arylamide. Xaa is preferably Ala, but may be most amino acids including Pro (slow action). When a terminal hydrophobic residue is followed by a prolyl residue, the two may be released as an intact Xaa-Pro dipeptide.</text>
        <dbReference type="EC" id="3.4.11.2"/>
    </reaction>
</comment>
<organism evidence="14 15">
    <name type="scientific">Anaeromyxobacter oryzae</name>
    <dbReference type="NCBI Taxonomy" id="2918170"/>
    <lineage>
        <taxon>Bacteria</taxon>
        <taxon>Pseudomonadati</taxon>
        <taxon>Myxococcota</taxon>
        <taxon>Myxococcia</taxon>
        <taxon>Myxococcales</taxon>
        <taxon>Cystobacterineae</taxon>
        <taxon>Anaeromyxobacteraceae</taxon>
        <taxon>Anaeromyxobacter</taxon>
    </lineage>
</organism>
<proteinExistence type="inferred from homology"/>
<feature type="signal peptide" evidence="10">
    <location>
        <begin position="1"/>
        <end position="26"/>
    </location>
</feature>
<evidence type="ECO:0000259" key="12">
    <source>
        <dbReference type="Pfam" id="PF11838"/>
    </source>
</evidence>
<name>A0ABM7WQE5_9BACT</name>
<dbReference type="SUPFAM" id="SSF55486">
    <property type="entry name" value="Metalloproteases ('zincins'), catalytic domain"/>
    <property type="match status" value="1"/>
</dbReference>
<evidence type="ECO:0000313" key="14">
    <source>
        <dbReference type="EMBL" id="BDG01684.1"/>
    </source>
</evidence>
<dbReference type="PANTHER" id="PTHR11533">
    <property type="entry name" value="PROTEASE M1 ZINC METALLOPROTEASE"/>
    <property type="match status" value="1"/>
</dbReference>
<reference evidence="15" key="1">
    <citation type="journal article" date="2022" name="Int. J. Syst. Evol. Microbiol.">
        <title>Anaeromyxobacter oryzae sp. nov., Anaeromyxobacter diazotrophicus sp. nov. and Anaeromyxobacter paludicola sp. nov., isolated from paddy soils.</title>
        <authorList>
            <person name="Itoh H."/>
            <person name="Xu Z."/>
            <person name="Mise K."/>
            <person name="Masuda Y."/>
            <person name="Ushijima N."/>
            <person name="Hayakawa C."/>
            <person name="Shiratori Y."/>
            <person name="Senoo K."/>
        </authorList>
    </citation>
    <scope>NUCLEOTIDE SEQUENCE [LARGE SCALE GENOMIC DNA]</scope>
    <source>
        <strain evidence="15">Red232</strain>
    </source>
</reference>
<evidence type="ECO:0000256" key="5">
    <source>
        <dbReference type="ARBA" id="ARBA00022723"/>
    </source>
</evidence>
<dbReference type="PROSITE" id="PS51257">
    <property type="entry name" value="PROKAR_LIPOPROTEIN"/>
    <property type="match status" value="1"/>
</dbReference>
<feature type="domain" description="Aminopeptidase N-like N-terminal" evidence="13">
    <location>
        <begin position="70"/>
        <end position="245"/>
    </location>
</feature>
<protein>
    <recommendedName>
        <fullName evidence="9">Aminopeptidase</fullName>
        <ecNumber evidence="9">3.4.11.-</ecNumber>
    </recommendedName>
</protein>
<dbReference type="InterPro" id="IPR024571">
    <property type="entry name" value="ERAP1-like_C_dom"/>
</dbReference>
<dbReference type="InterPro" id="IPR045357">
    <property type="entry name" value="Aminopeptidase_N-like_N"/>
</dbReference>
<keyword evidence="5 9" id="KW-0479">Metal-binding</keyword>
<dbReference type="EC" id="3.4.11.-" evidence="9"/>
<evidence type="ECO:0000256" key="6">
    <source>
        <dbReference type="ARBA" id="ARBA00022801"/>
    </source>
</evidence>
<feature type="domain" description="Peptidase M1 membrane alanine aminopeptidase" evidence="11">
    <location>
        <begin position="288"/>
        <end position="496"/>
    </location>
</feature>
<dbReference type="PRINTS" id="PR00756">
    <property type="entry name" value="ALADIPTASE"/>
</dbReference>
<evidence type="ECO:0000256" key="8">
    <source>
        <dbReference type="ARBA" id="ARBA00023049"/>
    </source>
</evidence>
<evidence type="ECO:0000256" key="10">
    <source>
        <dbReference type="SAM" id="SignalP"/>
    </source>
</evidence>
<keyword evidence="4 9" id="KW-0645">Protease</keyword>
<dbReference type="Gene3D" id="1.10.390.10">
    <property type="entry name" value="Neutral Protease Domain 2"/>
    <property type="match status" value="1"/>
</dbReference>
<keyword evidence="10" id="KW-0732">Signal</keyword>
<accession>A0ABM7WQE5</accession>
<dbReference type="InterPro" id="IPR014782">
    <property type="entry name" value="Peptidase_M1_dom"/>
</dbReference>
<comment type="cofactor">
    <cofactor evidence="9">
        <name>Zn(2+)</name>
        <dbReference type="ChEBI" id="CHEBI:29105"/>
    </cofactor>
    <text evidence="9">Binds 1 zinc ion per subunit.</text>
</comment>
<evidence type="ECO:0000313" key="15">
    <source>
        <dbReference type="Proteomes" id="UP001162891"/>
    </source>
</evidence>
<dbReference type="EMBL" id="AP025591">
    <property type="protein sequence ID" value="BDG01684.1"/>
    <property type="molecule type" value="Genomic_DNA"/>
</dbReference>
<dbReference type="CDD" id="cd09601">
    <property type="entry name" value="M1_APN-Q_like"/>
    <property type="match status" value="1"/>
</dbReference>
<sequence>MVRPVRPSLALAAGLLVACASSRPPAAVPATSAPAAAAAPAAAPASPASPTAAVPDEAPPLLQLPGDVHPVRYALRLELDPARDAGFRGQVEIQVVLDRPRQTVWLHGNALRVTAAAVVAGAERLPATWRQVTPSGVARLDLPRAVGPGPVTLRLAWEAPWGGGRGAARYGKAPERFVATQHEPVDARRVFPGFDEPRFKTPFEVTVDAPADLLVVSNASEEGAEAAGSMRRVRFAATDPLPTYLVFVAVGPFETVDATLPPNGLRKRPLPVRFVVPRGRGGDVAFAREAGSALLVELERYFGMPFPYPKLDQLAIPGFLVGGMENAGAIAYRSELLLRNAATDGPLARLGAAEVLAHEMAHQWFGDLVTPAWWTDIWLNESFATWMGIRAVQRWRPELGAELAFQEDAALAFRVDALGSTRAIRKPLDRMEDVESQFDLVSYQKGAAVLAMFERWLGEDRFQDGIRRYLAARPHGTGSTSALLADLSIASGRDVAGPLETFLDRPGAPLVEARTRCEAGRGRLLLSQSRSVPRGSAAAQDGTWQVPVCVRWSTAGREDERCVLLAAREASVDLPGGCPDWIFPNAGAAGYYRVALSPEDLARVRARALPRLSAPERVALAGSIRAAQQSGALPYADALDALGALAGDPEPAVAAQGMAALSFAHDRLVTDALRPAVAARMRALYRPALDRLGWNPRPGEPPQVREHRAALVALLARVGADPAVRREAARRGAAWLGLPDGTLHADAVSPDLAAVAAEQAIRARGAPAFDAAAARLAASRDPQVRMRLVRALASTEDPALDARALSLLRSDDLDPRERIVPLRQVLADAGPGVRDRLLDALVSDVDGFARGMGFFTAQVPAIAAGACRAEDADRLEAAVRPKLEAYPEMAVSLARTAESIRVCAAEREAERGPAAAYFGRR</sequence>
<dbReference type="Gene3D" id="1.25.50.20">
    <property type="match status" value="1"/>
</dbReference>
<dbReference type="InterPro" id="IPR027268">
    <property type="entry name" value="Peptidase_M4/M1_CTD_sf"/>
</dbReference>
<dbReference type="Pfam" id="PF01433">
    <property type="entry name" value="Peptidase_M1"/>
    <property type="match status" value="1"/>
</dbReference>
<evidence type="ECO:0000259" key="11">
    <source>
        <dbReference type="Pfam" id="PF01433"/>
    </source>
</evidence>
<dbReference type="InterPro" id="IPR042097">
    <property type="entry name" value="Aminopeptidase_N-like_N_sf"/>
</dbReference>
<keyword evidence="6 9" id="KW-0378">Hydrolase</keyword>
<dbReference type="InterPro" id="IPR034016">
    <property type="entry name" value="M1_APN-typ"/>
</dbReference>
<evidence type="ECO:0000256" key="3">
    <source>
        <dbReference type="ARBA" id="ARBA00022438"/>
    </source>
</evidence>
<feature type="domain" description="ERAP1-like C-terminal" evidence="12">
    <location>
        <begin position="581"/>
        <end position="901"/>
    </location>
</feature>
<keyword evidence="8 9" id="KW-0482">Metalloprotease</keyword>
<evidence type="ECO:0000256" key="4">
    <source>
        <dbReference type="ARBA" id="ARBA00022670"/>
    </source>
</evidence>
<evidence type="ECO:0000256" key="7">
    <source>
        <dbReference type="ARBA" id="ARBA00022833"/>
    </source>
</evidence>
<comment type="similarity">
    <text evidence="2 9">Belongs to the peptidase M1 family.</text>
</comment>
<keyword evidence="7 9" id="KW-0862">Zinc</keyword>
<dbReference type="InterPro" id="IPR050344">
    <property type="entry name" value="Peptidase_M1_aminopeptidases"/>
</dbReference>
<dbReference type="Gene3D" id="2.60.40.1910">
    <property type="match status" value="1"/>
</dbReference>
<dbReference type="RefSeq" id="WP_248358435.1">
    <property type="nucleotide sequence ID" value="NZ_AP025591.1"/>
</dbReference>
<evidence type="ECO:0000256" key="9">
    <source>
        <dbReference type="RuleBase" id="RU364040"/>
    </source>
</evidence>
<dbReference type="InterPro" id="IPR001930">
    <property type="entry name" value="Peptidase_M1"/>
</dbReference>
<dbReference type="Gene3D" id="2.60.40.1730">
    <property type="entry name" value="tricorn interacting facor f3 domain"/>
    <property type="match status" value="1"/>
</dbReference>
<feature type="chain" id="PRO_5047395032" description="Aminopeptidase" evidence="10">
    <location>
        <begin position="27"/>
        <end position="921"/>
    </location>
</feature>
<dbReference type="Pfam" id="PF11838">
    <property type="entry name" value="ERAP1_C"/>
    <property type="match status" value="1"/>
</dbReference>